<dbReference type="Pfam" id="PF00646">
    <property type="entry name" value="F-box"/>
    <property type="match status" value="1"/>
</dbReference>
<evidence type="ECO:0000313" key="4">
    <source>
        <dbReference type="Proteomes" id="UP000789706"/>
    </source>
</evidence>
<dbReference type="AlphaFoldDB" id="A0A9N8ZUD1"/>
<protein>
    <submittedName>
        <fullName evidence="3">5958_t:CDS:1</fullName>
    </submittedName>
</protein>
<evidence type="ECO:0000256" key="1">
    <source>
        <dbReference type="SAM" id="MobiDB-lite"/>
    </source>
</evidence>
<feature type="region of interest" description="Disordered" evidence="1">
    <location>
        <begin position="362"/>
        <end position="408"/>
    </location>
</feature>
<dbReference type="Proteomes" id="UP000789706">
    <property type="component" value="Unassembled WGS sequence"/>
</dbReference>
<keyword evidence="4" id="KW-1185">Reference proteome</keyword>
<dbReference type="InterPro" id="IPR001810">
    <property type="entry name" value="F-box_dom"/>
</dbReference>
<dbReference type="OrthoDB" id="3219396at2759"/>
<dbReference type="CDD" id="cd09917">
    <property type="entry name" value="F-box_SF"/>
    <property type="match status" value="1"/>
</dbReference>
<dbReference type="SMART" id="SM00256">
    <property type="entry name" value="FBOX"/>
    <property type="match status" value="1"/>
</dbReference>
<evidence type="ECO:0000259" key="2">
    <source>
        <dbReference type="PROSITE" id="PS50181"/>
    </source>
</evidence>
<organism evidence="3 4">
    <name type="scientific">Diversispora eburnea</name>
    <dbReference type="NCBI Taxonomy" id="1213867"/>
    <lineage>
        <taxon>Eukaryota</taxon>
        <taxon>Fungi</taxon>
        <taxon>Fungi incertae sedis</taxon>
        <taxon>Mucoromycota</taxon>
        <taxon>Glomeromycotina</taxon>
        <taxon>Glomeromycetes</taxon>
        <taxon>Diversisporales</taxon>
        <taxon>Diversisporaceae</taxon>
        <taxon>Diversispora</taxon>
    </lineage>
</organism>
<feature type="domain" description="F-box" evidence="2">
    <location>
        <begin position="1"/>
        <end position="51"/>
    </location>
</feature>
<proteinExistence type="predicted"/>
<comment type="caution">
    <text evidence="3">The sequence shown here is derived from an EMBL/GenBank/DDBJ whole genome shotgun (WGS) entry which is preliminary data.</text>
</comment>
<evidence type="ECO:0000313" key="3">
    <source>
        <dbReference type="EMBL" id="CAG8507026.1"/>
    </source>
</evidence>
<dbReference type="InterPro" id="IPR036047">
    <property type="entry name" value="F-box-like_dom_sf"/>
</dbReference>
<name>A0A9N8ZUD1_9GLOM</name>
<dbReference type="EMBL" id="CAJVPK010000412">
    <property type="protein sequence ID" value="CAG8507026.1"/>
    <property type="molecule type" value="Genomic_DNA"/>
</dbReference>
<sequence length="408" mass="47396">MAPPHLPNDVVQNILAYLPIKDIFSLRRVNRDWYSIYEHAIKQHLSLFNVKISVTIGPQKKTIEPSLSVALECVGFDLDSRVFTFTPIPNAKPIYCKPNLLRQVKISFDEWNTKNSNGNTTPLEGTLETDDNSLNIGYIEHPSDPQAQELLKYSNLRFHKFYVEAEKKSYYLEETPEKDGEIETYLGDRDMILKCNIKDSVIPEEEIFGVDDEEEEDLESNKYSSVEVEFVQVLTSWLVGGTTINKLPQEFHKQIYPQRYCLLDKITSDDSILRYNRYCPSVLKWILSDNLKDDSETKQLCLHLHVTKGDFTIRDKFEEALEERSIDRQLMWKYSFVPRFFVDPENSSDTFEQILDRFSRSVKSEDKNRSPNMSINNKTSNTNKSTDNTDNNSKTSNRFFGLRLPGFS</sequence>
<gene>
    <name evidence="3" type="ORF">DEBURN_LOCUS4978</name>
</gene>
<accession>A0A9N8ZUD1</accession>
<dbReference type="SUPFAM" id="SSF81383">
    <property type="entry name" value="F-box domain"/>
    <property type="match status" value="1"/>
</dbReference>
<dbReference type="Gene3D" id="1.20.1280.50">
    <property type="match status" value="1"/>
</dbReference>
<feature type="compositionally biased region" description="Low complexity" evidence="1">
    <location>
        <begin position="376"/>
        <end position="397"/>
    </location>
</feature>
<dbReference type="PROSITE" id="PS50181">
    <property type="entry name" value="FBOX"/>
    <property type="match status" value="1"/>
</dbReference>
<reference evidence="3" key="1">
    <citation type="submission" date="2021-06" db="EMBL/GenBank/DDBJ databases">
        <authorList>
            <person name="Kallberg Y."/>
            <person name="Tangrot J."/>
            <person name="Rosling A."/>
        </authorList>
    </citation>
    <scope>NUCLEOTIDE SEQUENCE</scope>
    <source>
        <strain evidence="3">AZ414A</strain>
    </source>
</reference>